<dbReference type="AlphaFoldDB" id="A0A4R4PM55"/>
<dbReference type="RefSeq" id="WP_132412080.1">
    <property type="nucleotide sequence ID" value="NZ_SMKA01000170.1"/>
</dbReference>
<evidence type="ECO:0000313" key="2">
    <source>
        <dbReference type="Proteomes" id="UP000295075"/>
    </source>
</evidence>
<evidence type="ECO:0000313" key="1">
    <source>
        <dbReference type="EMBL" id="TDC23192.1"/>
    </source>
</evidence>
<comment type="caution">
    <text evidence="1">The sequence shown here is derived from an EMBL/GenBank/DDBJ whole genome shotgun (WGS) entry which is preliminary data.</text>
</comment>
<protein>
    <submittedName>
        <fullName evidence="1">Uncharacterized protein</fullName>
    </submittedName>
</protein>
<gene>
    <name evidence="1" type="ORF">E1261_29030</name>
</gene>
<proteinExistence type="predicted"/>
<dbReference type="EMBL" id="SMKA01000170">
    <property type="protein sequence ID" value="TDC23192.1"/>
    <property type="molecule type" value="Genomic_DNA"/>
</dbReference>
<accession>A0A4R4PM55</accession>
<reference evidence="1 2" key="1">
    <citation type="submission" date="2019-03" db="EMBL/GenBank/DDBJ databases">
        <title>Draft genome sequences of novel Actinobacteria.</title>
        <authorList>
            <person name="Sahin N."/>
            <person name="Ay H."/>
            <person name="Saygin H."/>
        </authorList>
    </citation>
    <scope>NUCLEOTIDE SEQUENCE [LARGE SCALE GENOMIC DNA]</scope>
    <source>
        <strain evidence="1 2">JCM 30547</strain>
    </source>
</reference>
<dbReference type="Proteomes" id="UP000295075">
    <property type="component" value="Unassembled WGS sequence"/>
</dbReference>
<keyword evidence="2" id="KW-1185">Reference proteome</keyword>
<organism evidence="1 2">
    <name type="scientific">Kribbella albertanoniae</name>
    <dbReference type="NCBI Taxonomy" id="1266829"/>
    <lineage>
        <taxon>Bacteria</taxon>
        <taxon>Bacillati</taxon>
        <taxon>Actinomycetota</taxon>
        <taxon>Actinomycetes</taxon>
        <taxon>Propionibacteriales</taxon>
        <taxon>Kribbellaceae</taxon>
        <taxon>Kribbella</taxon>
    </lineage>
</organism>
<name>A0A4R4PM55_9ACTN</name>
<sequence>MVTKRDLDAWADALDAGNDGEAIGQLRGVIARLVIAADAVATVEVALGNLRTQEPIAGLQRAGGHLEEAQTALVQLMRSFSLHERGR</sequence>